<dbReference type="Gene3D" id="2.60.40.2240">
    <property type="entry name" value="Acyl-CoA thioester hydrolase/BAAT N-terminal domain"/>
    <property type="match status" value="1"/>
</dbReference>
<dbReference type="RefSeq" id="XP_066914223.1">
    <property type="nucleotide sequence ID" value="XM_067058122.1"/>
</dbReference>
<dbReference type="OrthoDB" id="6347013at2759"/>
<evidence type="ECO:0000259" key="4">
    <source>
        <dbReference type="Pfam" id="PF08840"/>
    </source>
</evidence>
<evidence type="ECO:0000313" key="5">
    <source>
        <dbReference type="EnsemblMetazoa" id="CLYHEMP012438.1"/>
    </source>
</evidence>
<dbReference type="Pfam" id="PF04775">
    <property type="entry name" value="Bile_Hydr_Trans"/>
    <property type="match status" value="1"/>
</dbReference>
<dbReference type="GO" id="GO:0006637">
    <property type="term" value="P:acyl-CoA metabolic process"/>
    <property type="evidence" value="ECO:0007669"/>
    <property type="project" value="InterPro"/>
</dbReference>
<dbReference type="AlphaFoldDB" id="A0A7M5VFC1"/>
<proteinExistence type="inferred from homology"/>
<name>A0A7M5VFC1_9CNID</name>
<feature type="domain" description="BAAT/Acyl-CoA thioester hydrolase C-terminal" evidence="4">
    <location>
        <begin position="223"/>
        <end position="432"/>
    </location>
</feature>
<dbReference type="GeneID" id="136801453"/>
<dbReference type="PIRSF" id="PIRSF016521">
    <property type="entry name" value="Acyl-CoA_hydro"/>
    <property type="match status" value="1"/>
</dbReference>
<dbReference type="InterPro" id="IPR006862">
    <property type="entry name" value="Thio_Ohase/aa_AcTrfase"/>
</dbReference>
<dbReference type="Pfam" id="PF08840">
    <property type="entry name" value="BAAT_C"/>
    <property type="match status" value="1"/>
</dbReference>
<dbReference type="SUPFAM" id="SSF53474">
    <property type="entry name" value="alpha/beta-Hydrolases"/>
    <property type="match status" value="1"/>
</dbReference>
<reference evidence="5" key="1">
    <citation type="submission" date="2021-01" db="UniProtKB">
        <authorList>
            <consortium name="EnsemblMetazoa"/>
        </authorList>
    </citation>
    <scope>IDENTIFICATION</scope>
</reference>
<feature type="active site" description="Charge relay system" evidence="2">
    <location>
        <position position="378"/>
    </location>
</feature>
<feature type="active site" description="Charge relay system" evidence="2">
    <location>
        <position position="344"/>
    </location>
</feature>
<dbReference type="Gene3D" id="3.40.50.1820">
    <property type="entry name" value="alpha/beta hydrolase"/>
    <property type="match status" value="1"/>
</dbReference>
<evidence type="ECO:0000259" key="3">
    <source>
        <dbReference type="Pfam" id="PF04775"/>
    </source>
</evidence>
<dbReference type="PANTHER" id="PTHR10824">
    <property type="entry name" value="ACYL-COENZYME A THIOESTERASE-RELATED"/>
    <property type="match status" value="1"/>
</dbReference>
<keyword evidence="6" id="KW-1185">Reference proteome</keyword>
<dbReference type="InterPro" id="IPR016662">
    <property type="entry name" value="Acyl-CoA_thioEstase_long-chain"/>
</dbReference>
<dbReference type="GO" id="GO:0047617">
    <property type="term" value="F:fatty acyl-CoA hydrolase activity"/>
    <property type="evidence" value="ECO:0007669"/>
    <property type="project" value="TreeGrafter"/>
</dbReference>
<feature type="active site" description="Charge relay system" evidence="2">
    <location>
        <position position="252"/>
    </location>
</feature>
<dbReference type="Proteomes" id="UP000594262">
    <property type="component" value="Unplaced"/>
</dbReference>
<protein>
    <submittedName>
        <fullName evidence="5">Uncharacterized protein</fullName>
    </submittedName>
</protein>
<sequence length="444" mass="50234">MHRIIKRFLSTTMSRFATIDLSPTVSHVSKKIDITGNGFDPDSPITIQSTLICSEEGFDFQSYAHTYTNKDGCFDLKTNESVGGTYTGVEDMGLFWSMEYQRKSYTRAAFNNGLQDLLYSFKVYSDHINNFEDITPLCESSIERYLSNSVDRIPIKDKDIKGTLFIPKGAANAPAIITIFGGFKRGNTLEHFASYLAHQGFVTLALAFFGVEGLPKTYTESPVRMEYFEEAVEFLRQHDSVDVERVGVLGVSKGGDIAHAMMAHLPQIKAVCNMNGSIACVESPTTYKEHRIEPLPSDLSRVEMRSEGVIDIFNYFANVREHLYSVHKFEDSSADFLMVLGEQDRSWRMEEFANLAKEKMDAVGKTNYQFKKYEHLGHMIELPYLPICLFDGHPLVPKELKIFYGGEDKNLISKDQVVLWDDVLNFFHTSLNTGNAGDRPKSKL</sequence>
<evidence type="ECO:0000256" key="1">
    <source>
        <dbReference type="ARBA" id="ARBA00006538"/>
    </source>
</evidence>
<dbReference type="InterPro" id="IPR014940">
    <property type="entry name" value="BAAT_C"/>
</dbReference>
<evidence type="ECO:0000256" key="2">
    <source>
        <dbReference type="PIRSR" id="PIRSR016521-1"/>
    </source>
</evidence>
<evidence type="ECO:0000313" key="6">
    <source>
        <dbReference type="Proteomes" id="UP000594262"/>
    </source>
</evidence>
<feature type="domain" description="Acyl-CoA thioester hydrolase/bile acid-CoA amino acid N-acetyltransferase" evidence="3">
    <location>
        <begin position="30"/>
        <end position="156"/>
    </location>
</feature>
<dbReference type="EnsemblMetazoa" id="CLYHEMT012438.1">
    <property type="protein sequence ID" value="CLYHEMP012438.1"/>
    <property type="gene ID" value="CLYHEMG012438"/>
</dbReference>
<accession>A0A7M5VFC1</accession>
<dbReference type="PANTHER" id="PTHR10824:SF4">
    <property type="entry name" value="ACYL-COENZYME A THIOESTERASE 1-LIKE"/>
    <property type="match status" value="1"/>
</dbReference>
<dbReference type="GO" id="GO:0006631">
    <property type="term" value="P:fatty acid metabolic process"/>
    <property type="evidence" value="ECO:0007669"/>
    <property type="project" value="TreeGrafter"/>
</dbReference>
<organism evidence="5 6">
    <name type="scientific">Clytia hemisphaerica</name>
    <dbReference type="NCBI Taxonomy" id="252671"/>
    <lineage>
        <taxon>Eukaryota</taxon>
        <taxon>Metazoa</taxon>
        <taxon>Cnidaria</taxon>
        <taxon>Hydrozoa</taxon>
        <taxon>Hydroidolina</taxon>
        <taxon>Leptothecata</taxon>
        <taxon>Obeliida</taxon>
        <taxon>Clytiidae</taxon>
        <taxon>Clytia</taxon>
    </lineage>
</organism>
<dbReference type="InterPro" id="IPR029058">
    <property type="entry name" value="AB_hydrolase_fold"/>
</dbReference>
<comment type="similarity">
    <text evidence="1">Belongs to the C/M/P thioester hydrolase family.</text>
</comment>
<dbReference type="InterPro" id="IPR042490">
    <property type="entry name" value="Thio_Ohase/BAAT_N"/>
</dbReference>